<dbReference type="RefSeq" id="WP_205097682.1">
    <property type="nucleotide sequence ID" value="NZ_CAJNAQ010000002.1"/>
</dbReference>
<gene>
    <name evidence="1" type="ORF">NUZ5A_20087</name>
</gene>
<reference evidence="1" key="1">
    <citation type="submission" date="2021-02" db="EMBL/GenBank/DDBJ databases">
        <authorList>
            <person name="Han P."/>
        </authorList>
    </citation>
    <scope>NUCLEOTIDE SEQUENCE</scope>
    <source>
        <strain evidence="1">Candidatus Nitrosotenuis uzonensis 5A</strain>
    </source>
</reference>
<dbReference type="Proteomes" id="UP000655759">
    <property type="component" value="Unassembled WGS sequence"/>
</dbReference>
<comment type="caution">
    <text evidence="1">The sequence shown here is derived from an EMBL/GenBank/DDBJ whole genome shotgun (WGS) entry which is preliminary data.</text>
</comment>
<evidence type="ECO:0000313" key="1">
    <source>
        <dbReference type="EMBL" id="CAE6486049.1"/>
    </source>
</evidence>
<sequence length="83" mass="9361">MIREAIEENKHQKSCKRCLKVAVCQAYALACATNDQFGSIQFLELKKPIIERHDSLAECCKEYCPPDSKLFQPVTLADNSDLA</sequence>
<organism evidence="1 2">
    <name type="scientific">Candidatus Nitrosotenuis uzonensis</name>
    <dbReference type="NCBI Taxonomy" id="1407055"/>
    <lineage>
        <taxon>Archaea</taxon>
        <taxon>Nitrososphaerota</taxon>
        <taxon>Candidatus Nitrosotenuis</taxon>
    </lineage>
</organism>
<accession>A0A812F3M4</accession>
<dbReference type="EMBL" id="CAJNAQ010000002">
    <property type="protein sequence ID" value="CAE6486049.1"/>
    <property type="molecule type" value="Genomic_DNA"/>
</dbReference>
<protein>
    <submittedName>
        <fullName evidence="1">Uncharacterized protein</fullName>
    </submittedName>
</protein>
<evidence type="ECO:0000313" key="2">
    <source>
        <dbReference type="Proteomes" id="UP000655759"/>
    </source>
</evidence>
<name>A0A812F3M4_9ARCH</name>
<dbReference type="AlphaFoldDB" id="A0A812F3M4"/>
<proteinExistence type="predicted"/>